<proteinExistence type="predicted"/>
<gene>
    <name evidence="2" type="ORF">C483_11833</name>
</gene>
<dbReference type="AlphaFoldDB" id="L9ZX75"/>
<keyword evidence="1" id="KW-1133">Transmembrane helix</keyword>
<comment type="caution">
    <text evidence="2">The sequence shown here is derived from an EMBL/GenBank/DDBJ whole genome shotgun (WGS) entry which is preliminary data.</text>
</comment>
<dbReference type="EMBL" id="AOIM01000035">
    <property type="protein sequence ID" value="ELY90197.1"/>
    <property type="molecule type" value="Genomic_DNA"/>
</dbReference>
<organism evidence="2 3">
    <name type="scientific">Natrialba hulunbeirensis JCM 10989</name>
    <dbReference type="NCBI Taxonomy" id="1227493"/>
    <lineage>
        <taxon>Archaea</taxon>
        <taxon>Methanobacteriati</taxon>
        <taxon>Methanobacteriota</taxon>
        <taxon>Stenosarchaea group</taxon>
        <taxon>Halobacteria</taxon>
        <taxon>Halobacteriales</taxon>
        <taxon>Natrialbaceae</taxon>
        <taxon>Natrialba</taxon>
    </lineage>
</organism>
<evidence type="ECO:0000256" key="1">
    <source>
        <dbReference type="SAM" id="Phobius"/>
    </source>
</evidence>
<sequence>MGERSMTGRRLQAMYVFGILLNAGALIAAATNGATLYAVTFGIVMCYLGVRFWMVRQSYGAH</sequence>
<evidence type="ECO:0000313" key="3">
    <source>
        <dbReference type="Proteomes" id="UP000011519"/>
    </source>
</evidence>
<dbReference type="PATRIC" id="fig|1227493.4.peg.2364"/>
<keyword evidence="1" id="KW-0812">Transmembrane</keyword>
<feature type="transmembrane region" description="Helical" evidence="1">
    <location>
        <begin position="12"/>
        <end position="30"/>
    </location>
</feature>
<name>L9ZX75_9EURY</name>
<dbReference type="STRING" id="1227493.C483_11833"/>
<keyword evidence="3" id="KW-1185">Reference proteome</keyword>
<reference evidence="2 3" key="1">
    <citation type="journal article" date="2014" name="PLoS Genet.">
        <title>Phylogenetically driven sequencing of extremely halophilic archaea reveals strategies for static and dynamic osmo-response.</title>
        <authorList>
            <person name="Becker E.A."/>
            <person name="Seitzer P.M."/>
            <person name="Tritt A."/>
            <person name="Larsen D."/>
            <person name="Krusor M."/>
            <person name="Yao A.I."/>
            <person name="Wu D."/>
            <person name="Madern D."/>
            <person name="Eisen J.A."/>
            <person name="Darling A.E."/>
            <person name="Facciotti M.T."/>
        </authorList>
    </citation>
    <scope>NUCLEOTIDE SEQUENCE [LARGE SCALE GENOMIC DNA]</scope>
    <source>
        <strain evidence="2 3">JCM 10989</strain>
    </source>
</reference>
<feature type="transmembrane region" description="Helical" evidence="1">
    <location>
        <begin position="36"/>
        <end position="54"/>
    </location>
</feature>
<evidence type="ECO:0000313" key="2">
    <source>
        <dbReference type="EMBL" id="ELY90197.1"/>
    </source>
</evidence>
<protein>
    <submittedName>
        <fullName evidence="2">Uncharacterized protein</fullName>
    </submittedName>
</protein>
<keyword evidence="1" id="KW-0472">Membrane</keyword>
<dbReference type="Proteomes" id="UP000011519">
    <property type="component" value="Unassembled WGS sequence"/>
</dbReference>
<accession>L9ZX75</accession>